<dbReference type="InterPro" id="IPR041577">
    <property type="entry name" value="RT_RNaseH_2"/>
</dbReference>
<dbReference type="Pfam" id="PF17919">
    <property type="entry name" value="RT_RNaseH_2"/>
    <property type="match status" value="1"/>
</dbReference>
<evidence type="ECO:0000313" key="11">
    <source>
        <dbReference type="EMBL" id="BAK61840.1"/>
    </source>
</evidence>
<sequence length="1542" mass="177396">MDVSRKGALGEDNEIIETITLRKIANEARERMMQDRLEKQMETLTAILHELRDERRRDYETFVGRDEVVTEPSLQRRRVEEIPPPIDQPYGPHPHRSTCQIPGERVDEGRDQPCSGRVLKIDGRGANIDEGELRQRLQNAEQERDQIAARDPDRAVELEGEVRRLAQVMEEIQGKRKPLSWRIMLDEESPLSAEIMGTVIPRDFRFPDLKYSERSDSLVHIERFNDMTGVHGLTPAQRCRLPRGSIKGYEQMCQELTEQFRGAVAPEDDMMELIEMKQEEHESLQDFVKRYHRVVLDLGAFNHPQALRGLKDGVMIGRLLYNLRNSLVQNYSAGYEQARRDIEIEEEKSARIKSEQLKELRRKERRTPSGSGSGKRARKSSAMGAISARSRHYPMAQRPQQFQHNRAQPPRPLFPERQREFRQYQPGTISTIAEQQYTPLKVHMEELYERIEGRGLLYPPAPITKPAHRRDKSRFCKFHDTHGNTISQCRDLKIQVEDLVRNRYLDEYVDGMTPVLESPYTRDEGMERSLECEQLTIYDDEEGILYLHEDALVIKAMVAAIELRRILVDTGSSVDILFKSALDDMGISDLKLERTNTSLKGFGGGRLTPMGINELPITVGSKPFERIVMLYFVVVEERSPYQMILGRPFIRISQCVISTHYLALKYRVNGVVGVVKGVQKMTRSCYATAAKETLQVTSLDNRGDSKKGRQEPVEKLDEVFVNKSNPSRMVKIGSGLGETIKGELVKYLQSYADIFAWSHEDMPRIDHGIAYHKLAIRKGAMPVRQKRRCFNQERYEAINAEVEQLLKAGFIRKTKYSEWISNVILVKKASRMCVDFTDLNKACPKDSFPLQKIDQLVDSTAGHSLLSFMDTFSGYNQIPMDEQDEESTTFITNIGLFCYRVMPFGLKNTGATYQRLVNKIFKPLIGHTMEVYVDDMITKSKKPKDHVKHLEETFELLRKYEMKLNPEKCAFGVSSGKFLGFLVSHRRIKVNPAKIRAVTEIKSLRTVKEVQSFTGKLAALNRFISRRKMEWTSECEEAFGQLKEYLARAPLLSTPREGDQLYLYLAISKWATSSVLVREYEGKQHPVYYTSKALALALITAARKLRPYFQAHPIVVMTDQSLRQTLQKPDASGRLVKWSVELSEFDLSYRPRGVIKTQALADFMVDCVELGEEVHEEQPVEQENPKEVWLAMVDGSHIKFEFQLTNNQAEYEAFITGLGLAHALRAEKVEIRADSQLVCNQLCDQFQVREKKLGLYLKKISRNENYRADMLARMAAIADPKLPKSVPLKVITSPIIGEEAEVMRVSTEQSWMDLILSYIREGILPKDRKQARKLKCRAARHSNNDTFGRPCTGMRMEWQRTVRFARTFQRFLLSPQKGRGAATHAIVAIDYFTKWVEVGVLSQITERNTTDFIWKNIIYRYGIPYAIITDNGRQFDNNNFKKFCQNLGVDLKFCTSAHPQANRQVEAANKNLRVRQFRARDWVLGKVNQNTRDPNHGALGPKWEGPYRVIRATGPGAYKLAYPDGRDVKRSRNAEHLKKYFQ</sequence>
<dbReference type="InterPro" id="IPR021109">
    <property type="entry name" value="Peptidase_aspartic_dom_sf"/>
</dbReference>
<accession>F8WL95</accession>
<evidence type="ECO:0000256" key="7">
    <source>
        <dbReference type="SAM" id="Coils"/>
    </source>
</evidence>
<dbReference type="PROSITE" id="PS50994">
    <property type="entry name" value="INTEGRASE"/>
    <property type="match status" value="1"/>
</dbReference>
<dbReference type="PANTHER" id="PTHR37984:SF5">
    <property type="entry name" value="PROTEIN NYNRIN-LIKE"/>
    <property type="match status" value="1"/>
</dbReference>
<keyword evidence="6" id="KW-0511">Multifunctional enzyme</keyword>
<dbReference type="InterPro" id="IPR050951">
    <property type="entry name" value="Retrovirus_Pol_polyprotein"/>
</dbReference>
<dbReference type="CDD" id="cd00303">
    <property type="entry name" value="retropepsin_like"/>
    <property type="match status" value="1"/>
</dbReference>
<proteinExistence type="predicted"/>
<dbReference type="InterPro" id="IPR001584">
    <property type="entry name" value="Integrase_cat-core"/>
</dbReference>
<keyword evidence="4" id="KW-0255">Endonuclease</keyword>
<keyword evidence="5" id="KW-0233">DNA recombination</keyword>
<keyword evidence="7" id="KW-0175">Coiled coil</keyword>
<keyword evidence="3" id="KW-0540">Nuclease</keyword>
<dbReference type="Gene3D" id="3.30.420.10">
    <property type="entry name" value="Ribonuclease H-like superfamily/Ribonuclease H"/>
    <property type="match status" value="2"/>
</dbReference>
<dbReference type="InterPro" id="IPR043502">
    <property type="entry name" value="DNA/RNA_pol_sf"/>
</dbReference>
<feature type="region of interest" description="Disordered" evidence="8">
    <location>
        <begin position="355"/>
        <end position="387"/>
    </location>
</feature>
<dbReference type="GO" id="GO:0016779">
    <property type="term" value="F:nucleotidyltransferase activity"/>
    <property type="evidence" value="ECO:0007669"/>
    <property type="project" value="UniProtKB-KW"/>
</dbReference>
<evidence type="ECO:0000256" key="1">
    <source>
        <dbReference type="ARBA" id="ARBA00022679"/>
    </source>
</evidence>
<protein>
    <submittedName>
        <fullName evidence="11">Gag-pol polyprotein</fullName>
    </submittedName>
</protein>
<dbReference type="Gene3D" id="3.30.70.270">
    <property type="match status" value="2"/>
</dbReference>
<dbReference type="PROSITE" id="PS50878">
    <property type="entry name" value="RT_POL"/>
    <property type="match status" value="1"/>
</dbReference>
<dbReference type="Gene3D" id="2.40.70.10">
    <property type="entry name" value="Acid Proteases"/>
    <property type="match status" value="1"/>
</dbReference>
<dbReference type="InterPro" id="IPR012337">
    <property type="entry name" value="RNaseH-like_sf"/>
</dbReference>
<dbReference type="InterPro" id="IPR036397">
    <property type="entry name" value="RNaseH_sf"/>
</dbReference>
<dbReference type="EMBL" id="AB573149">
    <property type="protein sequence ID" value="BAK61840.1"/>
    <property type="molecule type" value="Genomic_DNA"/>
</dbReference>
<dbReference type="GO" id="GO:0015074">
    <property type="term" value="P:DNA integration"/>
    <property type="evidence" value="ECO:0007669"/>
    <property type="project" value="InterPro"/>
</dbReference>
<dbReference type="GO" id="GO:0006310">
    <property type="term" value="P:DNA recombination"/>
    <property type="evidence" value="ECO:0007669"/>
    <property type="project" value="UniProtKB-KW"/>
</dbReference>
<dbReference type="SUPFAM" id="SSF53098">
    <property type="entry name" value="Ribonuclease H-like"/>
    <property type="match status" value="2"/>
</dbReference>
<keyword evidence="1" id="KW-0808">Transferase</keyword>
<feature type="domain" description="Integrase catalytic" evidence="10">
    <location>
        <begin position="1346"/>
        <end position="1473"/>
    </location>
</feature>
<dbReference type="Pfam" id="PF13456">
    <property type="entry name" value="RVT_3"/>
    <property type="match status" value="1"/>
</dbReference>
<feature type="domain" description="Reverse transcriptase" evidence="9">
    <location>
        <begin position="792"/>
        <end position="983"/>
    </location>
</feature>
<dbReference type="GO" id="GO:0003676">
    <property type="term" value="F:nucleic acid binding"/>
    <property type="evidence" value="ECO:0007669"/>
    <property type="project" value="InterPro"/>
</dbReference>
<dbReference type="SUPFAM" id="SSF50630">
    <property type="entry name" value="Acid proteases"/>
    <property type="match status" value="1"/>
</dbReference>
<evidence type="ECO:0000256" key="8">
    <source>
        <dbReference type="SAM" id="MobiDB-lite"/>
    </source>
</evidence>
<dbReference type="Pfam" id="PF00078">
    <property type="entry name" value="RVT_1"/>
    <property type="match status" value="1"/>
</dbReference>
<name>F8WL95_CITUN</name>
<dbReference type="SUPFAM" id="SSF56672">
    <property type="entry name" value="DNA/RNA polymerases"/>
    <property type="match status" value="1"/>
</dbReference>
<dbReference type="InterPro" id="IPR000477">
    <property type="entry name" value="RT_dom"/>
</dbReference>
<evidence type="ECO:0000256" key="2">
    <source>
        <dbReference type="ARBA" id="ARBA00022695"/>
    </source>
</evidence>
<evidence type="ECO:0000256" key="4">
    <source>
        <dbReference type="ARBA" id="ARBA00022759"/>
    </source>
</evidence>
<reference evidence="11" key="1">
    <citation type="journal article" date="2011" name="Plant Sci.">
        <title>Characterization of genomic sequence showing strong association with polyembryony among diverse Citrus species and cultivars, and its synteny with Vitis and Populus.</title>
        <authorList>
            <person name="Nakano M."/>
            <person name="Shimada T."/>
            <person name="Endo T."/>
            <person name="Fujii H."/>
            <person name="Nesumi H."/>
            <person name="Kita M."/>
            <person name="Ebina M."/>
            <person name="Shimizu T."/>
            <person name="Omura M."/>
        </authorList>
    </citation>
    <scope>NUCLEOTIDE SEQUENCE</scope>
</reference>
<dbReference type="PANTHER" id="PTHR37984">
    <property type="entry name" value="PROTEIN CBG26694"/>
    <property type="match status" value="1"/>
</dbReference>
<dbReference type="Gene3D" id="3.10.10.10">
    <property type="entry name" value="HIV Type 1 Reverse Transcriptase, subunit A, domain 1"/>
    <property type="match status" value="1"/>
</dbReference>
<dbReference type="CDD" id="cd01647">
    <property type="entry name" value="RT_LTR"/>
    <property type="match status" value="1"/>
</dbReference>
<dbReference type="InterPro" id="IPR043128">
    <property type="entry name" value="Rev_trsase/Diguanyl_cyclase"/>
</dbReference>
<feature type="coiled-coil region" evidence="7">
    <location>
        <begin position="130"/>
        <end position="175"/>
    </location>
</feature>
<feature type="coiled-coil region" evidence="7">
    <location>
        <begin position="328"/>
        <end position="355"/>
    </location>
</feature>
<dbReference type="GO" id="GO:0004523">
    <property type="term" value="F:RNA-DNA hybrid ribonuclease activity"/>
    <property type="evidence" value="ECO:0007669"/>
    <property type="project" value="InterPro"/>
</dbReference>
<keyword evidence="2" id="KW-0548">Nucleotidyltransferase</keyword>
<evidence type="ECO:0000256" key="6">
    <source>
        <dbReference type="ARBA" id="ARBA00023268"/>
    </source>
</evidence>
<evidence type="ECO:0000259" key="10">
    <source>
        <dbReference type="PROSITE" id="PS50994"/>
    </source>
</evidence>
<keyword evidence="4" id="KW-0378">Hydrolase</keyword>
<evidence type="ECO:0000259" key="9">
    <source>
        <dbReference type="PROSITE" id="PS50878"/>
    </source>
</evidence>
<gene>
    <name evidence="11" type="primary">ORF28</name>
</gene>
<dbReference type="Pfam" id="PF00665">
    <property type="entry name" value="rve"/>
    <property type="match status" value="1"/>
</dbReference>
<dbReference type="InterPro" id="IPR002156">
    <property type="entry name" value="RNaseH_domain"/>
</dbReference>
<evidence type="ECO:0000256" key="5">
    <source>
        <dbReference type="ARBA" id="ARBA00023172"/>
    </source>
</evidence>
<evidence type="ECO:0000256" key="3">
    <source>
        <dbReference type="ARBA" id="ARBA00022722"/>
    </source>
</evidence>
<organism evidence="11">
    <name type="scientific">Citrus unshiu</name>
    <name type="common">Satsuma mandarin</name>
    <name type="synonym">Citrus nobilis var. unshiu</name>
    <dbReference type="NCBI Taxonomy" id="55188"/>
    <lineage>
        <taxon>Eukaryota</taxon>
        <taxon>Viridiplantae</taxon>
        <taxon>Streptophyta</taxon>
        <taxon>Embryophyta</taxon>
        <taxon>Tracheophyta</taxon>
        <taxon>Spermatophyta</taxon>
        <taxon>Magnoliopsida</taxon>
        <taxon>eudicotyledons</taxon>
        <taxon>Gunneridae</taxon>
        <taxon>Pentapetalae</taxon>
        <taxon>rosids</taxon>
        <taxon>malvids</taxon>
        <taxon>Sapindales</taxon>
        <taxon>Rutaceae</taxon>
        <taxon>Aurantioideae</taxon>
        <taxon>Citrus</taxon>
    </lineage>
</organism>